<evidence type="ECO:0000313" key="2">
    <source>
        <dbReference type="EMBL" id="QNT70723.1"/>
    </source>
</evidence>
<dbReference type="EMBL" id="CP053923">
    <property type="protein sequence ID" value="QNT70723.1"/>
    <property type="molecule type" value="Genomic_DNA"/>
</dbReference>
<evidence type="ECO:0000259" key="1">
    <source>
        <dbReference type="Pfam" id="PF10090"/>
    </source>
</evidence>
<dbReference type="AlphaFoldDB" id="A0A7H1N4T7"/>
<protein>
    <recommendedName>
        <fullName evidence="1">Histidine phosphotransferase ChpT C-terminal domain-containing protein</fullName>
    </recommendedName>
</protein>
<dbReference type="Proteomes" id="UP000516369">
    <property type="component" value="Chromosome"/>
</dbReference>
<dbReference type="Pfam" id="PF10090">
    <property type="entry name" value="HPTransfase"/>
    <property type="match status" value="1"/>
</dbReference>
<feature type="domain" description="Histidine phosphotransferase ChpT C-terminal" evidence="1">
    <location>
        <begin position="91"/>
        <end position="210"/>
    </location>
</feature>
<evidence type="ECO:0000313" key="3">
    <source>
        <dbReference type="Proteomes" id="UP000516369"/>
    </source>
</evidence>
<dbReference type="Gene3D" id="3.30.565.10">
    <property type="entry name" value="Histidine kinase-like ATPase, C-terminal domain"/>
    <property type="match status" value="1"/>
</dbReference>
<dbReference type="Gene3D" id="1.10.287.130">
    <property type="match status" value="1"/>
</dbReference>
<proteinExistence type="predicted"/>
<name>A0A7H1N4T7_9PROT</name>
<sequence length="237" mass="25120">MRTAPTDAEAIQLAQLLSSRICHDLIGSIGIAAATDDLRDADNRIDEEALALVAESARAAAARLAFFRFAFGYGQNGNGVAASTSLLSLLSLARGALASSRLRIEWMQGDAARSAPEHSLPIPEARLLLCLMLIATEALPRGGTVSIKVSRAQGWFKARIRAAGTGAHLPQSSLDAYSVGSCVDLTPRTVVGYYAGRLSAQLQAQLGWASEPGERVDVTLRVPVGDKREQGRQHVCA</sequence>
<dbReference type="InterPro" id="IPR036890">
    <property type="entry name" value="HATPase_C_sf"/>
</dbReference>
<organism evidence="2 3">
    <name type="scientific">Defluviicoccus vanus</name>
    <dbReference type="NCBI Taxonomy" id="111831"/>
    <lineage>
        <taxon>Bacteria</taxon>
        <taxon>Pseudomonadati</taxon>
        <taxon>Pseudomonadota</taxon>
        <taxon>Alphaproteobacteria</taxon>
        <taxon>Rhodospirillales</taxon>
        <taxon>Rhodospirillaceae</taxon>
        <taxon>Defluviicoccus</taxon>
    </lineage>
</organism>
<accession>A0A7H1N4T7</accession>
<keyword evidence="3" id="KW-1185">Reference proteome</keyword>
<dbReference type="InterPro" id="IPR018762">
    <property type="entry name" value="ChpT_C"/>
</dbReference>
<gene>
    <name evidence="2" type="ORF">HQ394_17085</name>
</gene>
<dbReference type="KEGG" id="dvn:HQ394_17085"/>
<reference evidence="2 3" key="1">
    <citation type="submission" date="2020-05" db="EMBL/GenBank/DDBJ databases">
        <title>Complete closed genome sequence of Defluviicoccus vanus.</title>
        <authorList>
            <person name="Bessarab I."/>
            <person name="Arumugam K."/>
            <person name="Maszenan A.M."/>
            <person name="Seviour R.J."/>
            <person name="Williams R.B."/>
        </authorList>
    </citation>
    <scope>NUCLEOTIDE SEQUENCE [LARGE SCALE GENOMIC DNA]</scope>
    <source>
        <strain evidence="2 3">Ben 114</strain>
    </source>
</reference>